<feature type="transmembrane region" description="Helical" evidence="20">
    <location>
        <begin position="933"/>
        <end position="955"/>
    </location>
</feature>
<evidence type="ECO:0000256" key="20">
    <source>
        <dbReference type="SAM" id="Phobius"/>
    </source>
</evidence>
<dbReference type="PRINTS" id="PR00526">
    <property type="entry name" value="FMETLEUPHER"/>
</dbReference>
<dbReference type="Pfam" id="PF14716">
    <property type="entry name" value="HHH_8"/>
    <property type="match status" value="1"/>
</dbReference>
<evidence type="ECO:0000256" key="15">
    <source>
        <dbReference type="ARBA" id="ARBA00023204"/>
    </source>
</evidence>
<comment type="cofactor">
    <cofactor evidence="1 18">
        <name>Mg(2+)</name>
        <dbReference type="ChEBI" id="CHEBI:18420"/>
    </cofactor>
</comment>
<dbReference type="Pfam" id="PF00001">
    <property type="entry name" value="7tm_1"/>
    <property type="match status" value="1"/>
</dbReference>
<dbReference type="CDD" id="cd21036">
    <property type="entry name" value="WH_MUS81"/>
    <property type="match status" value="1"/>
</dbReference>
<dbReference type="InterPro" id="IPR027421">
    <property type="entry name" value="DNA_pol_lamdba_lyase_dom_sf"/>
</dbReference>
<evidence type="ECO:0000256" key="3">
    <source>
        <dbReference type="ARBA" id="ARBA00004370"/>
    </source>
</evidence>
<feature type="region of interest" description="Disordered" evidence="19">
    <location>
        <begin position="1151"/>
        <end position="1173"/>
    </location>
</feature>
<organism evidence="22 23">
    <name type="scientific">Ameca splendens</name>
    <dbReference type="NCBI Taxonomy" id="208324"/>
    <lineage>
        <taxon>Eukaryota</taxon>
        <taxon>Metazoa</taxon>
        <taxon>Chordata</taxon>
        <taxon>Craniata</taxon>
        <taxon>Vertebrata</taxon>
        <taxon>Euteleostomi</taxon>
        <taxon>Actinopterygii</taxon>
        <taxon>Neopterygii</taxon>
        <taxon>Teleostei</taxon>
        <taxon>Neoteleostei</taxon>
        <taxon>Acanthomorphata</taxon>
        <taxon>Ovalentaria</taxon>
        <taxon>Atherinomorphae</taxon>
        <taxon>Cyprinodontiformes</taxon>
        <taxon>Goodeidae</taxon>
        <taxon>Ameca</taxon>
    </lineage>
</organism>
<evidence type="ECO:0000256" key="18">
    <source>
        <dbReference type="RuleBase" id="RU369042"/>
    </source>
</evidence>
<evidence type="ECO:0000313" key="22">
    <source>
        <dbReference type="EMBL" id="MEQ2294287.1"/>
    </source>
</evidence>
<comment type="subunit">
    <text evidence="18">Interacts with EME1.</text>
</comment>
<evidence type="ECO:0000256" key="14">
    <source>
        <dbReference type="ARBA" id="ARBA00023172"/>
    </source>
</evidence>
<feature type="region of interest" description="Disordered" evidence="19">
    <location>
        <begin position="337"/>
        <end position="413"/>
    </location>
</feature>
<evidence type="ECO:0000256" key="5">
    <source>
        <dbReference type="ARBA" id="ARBA00022692"/>
    </source>
</evidence>
<dbReference type="InterPro" id="IPR036388">
    <property type="entry name" value="WH-like_DNA-bd_sf"/>
</dbReference>
<dbReference type="PANTHER" id="PTHR13451">
    <property type="entry name" value="CLASS II CROSSOVER JUNCTION ENDONUCLEASE MUS81"/>
    <property type="match status" value="1"/>
</dbReference>
<feature type="compositionally biased region" description="Acidic residues" evidence="19">
    <location>
        <begin position="367"/>
        <end position="378"/>
    </location>
</feature>
<evidence type="ECO:0000256" key="9">
    <source>
        <dbReference type="ARBA" id="ARBA00022763"/>
    </source>
</evidence>
<comment type="similarity">
    <text evidence="17">Belongs to the G-protein coupled receptor 1 family.</text>
</comment>
<feature type="transmembrane region" description="Helical" evidence="20">
    <location>
        <begin position="854"/>
        <end position="877"/>
    </location>
</feature>
<evidence type="ECO:0000256" key="8">
    <source>
        <dbReference type="ARBA" id="ARBA00022759"/>
    </source>
</evidence>
<dbReference type="InterPro" id="IPR017452">
    <property type="entry name" value="GPCR_Rhodpsn_7TM"/>
</dbReference>
<sequence length="1173" mass="131859">MTDSGDLTVLQIVEEFTLHVASFFLLPKTCLLSLTPPPPVLLHLILLPFTEVWTDCVFRRDSGWEGEVRFLIPVESCHRIPASVSPGIHGEKLRRITVFKGSVPVRLKTRRQQLIDKENNPGCPWLTELRDEAKEKGLKIQYTYQKAINSLNKYPLPLKNAKEAKILQNFGDGICKILDDKLQRYYRENGSNASIHCLPKGAPPPGHKDNNSSLGPRKRNDAGGEEKDRGGGGGTKKKKREYVPQKRSGGYAVLLTLYRESQIPGSKGYMFKMELQSEAQPLCDKSFTVPDLGSKYTAWSSVSTLIQKNLLIKTHNPARYSLTDEGLALAERLESVEKETRNLPGKDGSEGDGLEDEKEEGVVDLTESGDDEEEEEADSLSKRATCVIQSRSEAGGNSLPEKPQNTLKTSRKPNGECLLPGTYDIILCVDFIETTGGSHHRKQELVKELQRNGVNFDVRKLNVGDFLWVAREKVTPVPGQLRAPAGRELVLDYIIERKRMDDLCGSIIDGRFREQKFRLKRCGLHRPIYLVEGSSSSTAHLSLPEMTLQQAIINTQVVDGFFVKRVQDVRESAAYLTVMTRYLTKLYQNRTLICRSRELEGDVTSDEEERGIPSRSLISFAEFNHGAVKNKCQTVREVFARQLMQISGLSGDKAAAILGQYSTPYSLLAAYERCGSEAEKEKLLSCIRYGKLKRNLGPALSRTICLSSCSSSSVYVPSYSWTQHWILSFRTERPQSFHIGKTISNSQHTDNWDTSRSSHTAEELFLFFGRSASFERKRPFSHEREPSLQRKTGVHQRPSQTFTFALASSSNRPPSAQPREAFLRRRSSFLVYFSENLLILGVVGFRVNRSIISIWILNLAASDLLATSTLPFFTLYLARGGTWILGSTFCRIYSSIFFLNMFVSAFLLAAISLDRCLVVVQPVWAQNYRNLQLVGKICVGIWAFAVICTIPFFMFRDAIPLPSGKFLCYYHYSLYLPSKPFDLKALCRQRKEGLAFMKLFFAFLIPLIIIILSYVAVNASLARRGCRRPFRFVRLVIAVVVTFVLCWSPYHLFIIIEVMASSGSPAQKVATKALPISTAIGFLNSVLNPILYVFSCPDLCRKIRHSLGAVMESVLAEDLAEFSRRRSTARSSISNSEFAMKKKFSTQMFSLKPEDSKLGDSLSNSPETSIMTS</sequence>
<feature type="domain" description="G-protein coupled receptors family 1 profile" evidence="21">
    <location>
        <begin position="835"/>
        <end position="1092"/>
    </location>
</feature>
<dbReference type="Pfam" id="PF21136">
    <property type="entry name" value="WHD_MUS81"/>
    <property type="match status" value="1"/>
</dbReference>
<feature type="transmembrane region" description="Helical" evidence="20">
    <location>
        <begin position="1076"/>
        <end position="1094"/>
    </location>
</feature>
<keyword evidence="6 18" id="KW-0540">Nuclease</keyword>
<dbReference type="Gene3D" id="1.10.150.670">
    <property type="entry name" value="Crossover junction endonuclease EME1, DNA-binding domain"/>
    <property type="match status" value="1"/>
</dbReference>
<dbReference type="Proteomes" id="UP001469553">
    <property type="component" value="Unassembled WGS sequence"/>
</dbReference>
<comment type="similarity">
    <text evidence="4 18">Belongs to the XPF family.</text>
</comment>
<protein>
    <recommendedName>
        <fullName evidence="18">Crossover junction endonuclease MUS81</fullName>
        <ecNumber evidence="18">3.1.22.-</ecNumber>
    </recommendedName>
</protein>
<evidence type="ECO:0000256" key="17">
    <source>
        <dbReference type="RuleBase" id="RU000688"/>
    </source>
</evidence>
<evidence type="ECO:0000259" key="21">
    <source>
        <dbReference type="PROSITE" id="PS50262"/>
    </source>
</evidence>
<dbReference type="SUPFAM" id="SSF47802">
    <property type="entry name" value="DNA polymerase beta, N-terminal domain-like"/>
    <property type="match status" value="1"/>
</dbReference>
<accession>A0ABV0YL26</accession>
<feature type="region of interest" description="Disordered" evidence="19">
    <location>
        <begin position="778"/>
        <end position="797"/>
    </location>
</feature>
<feature type="region of interest" description="Disordered" evidence="19">
    <location>
        <begin position="196"/>
        <end position="243"/>
    </location>
</feature>
<evidence type="ECO:0000256" key="4">
    <source>
        <dbReference type="ARBA" id="ARBA00010015"/>
    </source>
</evidence>
<dbReference type="InterPro" id="IPR047417">
    <property type="entry name" value="WHD_MUS81"/>
</dbReference>
<keyword evidence="17" id="KW-0297">G-protein coupled receptor</keyword>
<dbReference type="Gene3D" id="3.40.50.10130">
    <property type="match status" value="1"/>
</dbReference>
<dbReference type="PROSITE" id="PS50262">
    <property type="entry name" value="G_PROTEIN_RECEP_F1_2"/>
    <property type="match status" value="1"/>
</dbReference>
<name>A0ABV0YL26_9TELE</name>
<evidence type="ECO:0000256" key="1">
    <source>
        <dbReference type="ARBA" id="ARBA00001946"/>
    </source>
</evidence>
<keyword evidence="10 18" id="KW-0378">Hydrolase</keyword>
<evidence type="ECO:0000256" key="10">
    <source>
        <dbReference type="ARBA" id="ARBA00022801"/>
    </source>
</evidence>
<dbReference type="EC" id="3.1.22.-" evidence="18"/>
<feature type="compositionally biased region" description="Polar residues" evidence="19">
    <location>
        <begin position="1161"/>
        <end position="1173"/>
    </location>
</feature>
<dbReference type="SUPFAM" id="SSF81321">
    <property type="entry name" value="Family A G protein-coupled receptor-like"/>
    <property type="match status" value="1"/>
</dbReference>
<comment type="function">
    <text evidence="18">Interacts with EME1 to form a DNA structure-specific endonuclease with substrate preference for branched DNA structures with a 5'-end at the branch nick. Typical substrates include 3'-flap structures, D-loops, replication forks and nicked Holliday junctions. May be required in mitosis for the processing of stalled or collapsed replication fork intermediates. May be required in meiosis for the repair of meiosis-specific double strand breaks subsequent to single-end invasion (SEI).</text>
</comment>
<keyword evidence="13 20" id="KW-0472">Membrane</keyword>
<evidence type="ECO:0000313" key="23">
    <source>
        <dbReference type="Proteomes" id="UP001469553"/>
    </source>
</evidence>
<keyword evidence="16 18" id="KW-0539">Nucleus</keyword>
<dbReference type="Gene3D" id="1.20.1070.10">
    <property type="entry name" value="Rhodopsin 7-helix transmembrane proteins"/>
    <property type="match status" value="1"/>
</dbReference>
<keyword evidence="11 18" id="KW-0460">Magnesium</keyword>
<keyword evidence="15 18" id="KW-0234">DNA repair</keyword>
<feature type="compositionally biased region" description="Basic and acidic residues" evidence="19">
    <location>
        <begin position="218"/>
        <end position="230"/>
    </location>
</feature>
<keyword evidence="23" id="KW-1185">Reference proteome</keyword>
<dbReference type="Gene3D" id="1.10.150.110">
    <property type="entry name" value="DNA polymerase beta, N-terminal domain-like"/>
    <property type="match status" value="1"/>
</dbReference>
<feature type="transmembrane region" description="Helical" evidence="20">
    <location>
        <begin position="829"/>
        <end position="847"/>
    </location>
</feature>
<dbReference type="Pfam" id="PF02732">
    <property type="entry name" value="ERCC4"/>
    <property type="match status" value="1"/>
</dbReference>
<dbReference type="PROSITE" id="PS00237">
    <property type="entry name" value="G_PROTEIN_RECEP_F1_1"/>
    <property type="match status" value="1"/>
</dbReference>
<evidence type="ECO:0000256" key="13">
    <source>
        <dbReference type="ARBA" id="ARBA00023136"/>
    </source>
</evidence>
<dbReference type="Gene3D" id="1.10.10.10">
    <property type="entry name" value="Winged helix-like DNA-binding domain superfamily/Winged helix DNA-binding domain"/>
    <property type="match status" value="1"/>
</dbReference>
<reference evidence="22 23" key="1">
    <citation type="submission" date="2021-06" db="EMBL/GenBank/DDBJ databases">
        <authorList>
            <person name="Palmer J.M."/>
        </authorList>
    </citation>
    <scope>NUCLEOTIDE SEQUENCE [LARGE SCALE GENOMIC DNA]</scope>
    <source>
        <strain evidence="22 23">AS_MEX2019</strain>
        <tissue evidence="22">Muscle</tissue>
    </source>
</reference>
<feature type="compositionally biased region" description="Acidic residues" evidence="19">
    <location>
        <begin position="350"/>
        <end position="359"/>
    </location>
</feature>
<evidence type="ECO:0000256" key="12">
    <source>
        <dbReference type="ARBA" id="ARBA00022989"/>
    </source>
</evidence>
<keyword evidence="8 18" id="KW-0255">Endonuclease</keyword>
<keyword evidence="5 17" id="KW-0812">Transmembrane</keyword>
<feature type="transmembrane region" description="Helical" evidence="20">
    <location>
        <begin position="999"/>
        <end position="1021"/>
    </location>
</feature>
<feature type="transmembrane region" description="Helical" evidence="20">
    <location>
        <begin position="892"/>
        <end position="913"/>
    </location>
</feature>
<dbReference type="InterPro" id="IPR006166">
    <property type="entry name" value="ERCC4_domain"/>
</dbReference>
<evidence type="ECO:0000256" key="11">
    <source>
        <dbReference type="ARBA" id="ARBA00022842"/>
    </source>
</evidence>
<dbReference type="EMBL" id="JAHRIP010037712">
    <property type="protein sequence ID" value="MEQ2294287.1"/>
    <property type="molecule type" value="Genomic_DNA"/>
</dbReference>
<evidence type="ECO:0000256" key="7">
    <source>
        <dbReference type="ARBA" id="ARBA00022723"/>
    </source>
</evidence>
<dbReference type="InterPro" id="IPR011335">
    <property type="entry name" value="Restrct_endonuc-II-like"/>
</dbReference>
<keyword evidence="17" id="KW-0675">Receptor</keyword>
<gene>
    <name evidence="22" type="ORF">AMECASPLE_002523</name>
</gene>
<keyword evidence="9 18" id="KW-0227">DNA damage</keyword>
<feature type="transmembrane region" description="Helical" evidence="20">
    <location>
        <begin position="1033"/>
        <end position="1056"/>
    </location>
</feature>
<feature type="compositionally biased region" description="Basic and acidic residues" evidence="19">
    <location>
        <begin position="778"/>
        <end position="788"/>
    </location>
</feature>
<dbReference type="SMART" id="SM00891">
    <property type="entry name" value="ERCC4"/>
    <property type="match status" value="1"/>
</dbReference>
<dbReference type="InterPro" id="IPR047416">
    <property type="entry name" value="XPF_nuclease_Mus81"/>
</dbReference>
<proteinExistence type="inferred from homology"/>
<dbReference type="InterPro" id="IPR033309">
    <property type="entry name" value="Mus81"/>
</dbReference>
<dbReference type="InterPro" id="IPR042530">
    <property type="entry name" value="EME1/EME2_C"/>
</dbReference>
<comment type="caution">
    <text evidence="22">The sequence shown here is derived from an EMBL/GenBank/DDBJ whole genome shotgun (WGS) entry which is preliminary data.</text>
</comment>
<dbReference type="PANTHER" id="PTHR13451:SF0">
    <property type="entry name" value="CROSSOVER JUNCTION ENDONUCLEASE MUS81"/>
    <property type="match status" value="1"/>
</dbReference>
<dbReference type="SUPFAM" id="SSF52980">
    <property type="entry name" value="Restriction endonuclease-like"/>
    <property type="match status" value="1"/>
</dbReference>
<keyword evidence="14 18" id="KW-0233">DNA recombination</keyword>
<evidence type="ECO:0000256" key="19">
    <source>
        <dbReference type="SAM" id="MobiDB-lite"/>
    </source>
</evidence>
<dbReference type="PRINTS" id="PR00237">
    <property type="entry name" value="GPCRRHODOPSN"/>
</dbReference>
<dbReference type="CDD" id="cd20074">
    <property type="entry name" value="XPF_nuclease_Mus81"/>
    <property type="match status" value="1"/>
</dbReference>
<keyword evidence="12 20" id="KW-1133">Transmembrane helix</keyword>
<keyword evidence="7 18" id="KW-0479">Metal-binding</keyword>
<dbReference type="InterPro" id="IPR010996">
    <property type="entry name" value="HHH_MUS81"/>
</dbReference>
<comment type="subcellular location">
    <subcellularLocation>
        <location evidence="3">Membrane</location>
    </subcellularLocation>
    <subcellularLocation>
        <location evidence="2 18">Nucleus</location>
    </subcellularLocation>
</comment>
<dbReference type="Pfam" id="PF21292">
    <property type="entry name" value="EME1-MUS81_C"/>
    <property type="match status" value="1"/>
</dbReference>
<evidence type="ECO:0000256" key="2">
    <source>
        <dbReference type="ARBA" id="ARBA00004123"/>
    </source>
</evidence>
<evidence type="ECO:0000256" key="6">
    <source>
        <dbReference type="ARBA" id="ARBA00022722"/>
    </source>
</evidence>
<evidence type="ECO:0000256" key="16">
    <source>
        <dbReference type="ARBA" id="ARBA00023242"/>
    </source>
</evidence>
<dbReference type="InterPro" id="IPR000276">
    <property type="entry name" value="GPCR_Rhodpsn"/>
</dbReference>
<keyword evidence="17" id="KW-0807">Transducer</keyword>